<dbReference type="InterPro" id="IPR005606">
    <property type="entry name" value="Sec20"/>
</dbReference>
<dbReference type="RefSeq" id="XP_056479425.1">
    <property type="nucleotide sequence ID" value="XM_056614384.1"/>
</dbReference>
<name>A0A9W9G3B3_9EURO</name>
<evidence type="ECO:0000259" key="13">
    <source>
        <dbReference type="Pfam" id="PF03908"/>
    </source>
</evidence>
<comment type="similarity">
    <text evidence="9">Belongs to the SEC20 family.</text>
</comment>
<dbReference type="GO" id="GO:0005789">
    <property type="term" value="C:endoplasmic reticulum membrane"/>
    <property type="evidence" value="ECO:0007669"/>
    <property type="project" value="UniProtKB-SubCell"/>
</dbReference>
<feature type="transmembrane region" description="Helical" evidence="12">
    <location>
        <begin position="259"/>
        <end position="279"/>
    </location>
</feature>
<evidence type="ECO:0000256" key="4">
    <source>
        <dbReference type="ARBA" id="ARBA00022824"/>
    </source>
</evidence>
<keyword evidence="5" id="KW-0931">ER-Golgi transport</keyword>
<evidence type="ECO:0000256" key="1">
    <source>
        <dbReference type="ARBA" id="ARBA00004163"/>
    </source>
</evidence>
<evidence type="ECO:0000256" key="6">
    <source>
        <dbReference type="ARBA" id="ARBA00022989"/>
    </source>
</evidence>
<protein>
    <recommendedName>
        <fullName evidence="13">Sec20 C-terminal domain-containing protein</fullName>
    </recommendedName>
</protein>
<feature type="compositionally biased region" description="Basic and acidic residues" evidence="11">
    <location>
        <begin position="343"/>
        <end position="363"/>
    </location>
</feature>
<dbReference type="PANTHER" id="PTHR12825">
    <property type="entry name" value="BNIP1-RELATED"/>
    <property type="match status" value="1"/>
</dbReference>
<feature type="compositionally biased region" description="Polar residues" evidence="11">
    <location>
        <begin position="136"/>
        <end position="151"/>
    </location>
</feature>
<dbReference type="EMBL" id="JAPQKI010000002">
    <property type="protein sequence ID" value="KAJ5111355.1"/>
    <property type="molecule type" value="Genomic_DNA"/>
</dbReference>
<evidence type="ECO:0000256" key="10">
    <source>
        <dbReference type="SAM" id="Coils"/>
    </source>
</evidence>
<sequence length="381" mass="42260">MSATAALQARLKELATTLGQVKPLVDRLRNFTASIGQGNEARVELGAEIHAQLKDAEEELELLRGEVDALGAVSDGRRKSAANGDKEAEKERVIVMAGRLTDDLKRLRGDFRNAQLQAKRNAELAQRKERELLFSRPQSPGTTQRQSTEKFTQGDLVRNASSDVTAALRRTHNLMQTELSRSQFAHETLAQSSAAISSLSESYSSLDTLISSSRSLANTLLRSQKSDTWYLQTSFYILVGTIAWLLFRRILWGPTWWLLWLPVKFAWKFVFTVLGAVGLSRGSAELSASPVASGISATLYQTATAVTGGTVPSGTAEENSHVSQQEEEEDRIIDKIGQMVEEGVKEDTHVDGISPEEKARAEQMPRNTKKRMWEEDLRDEL</sequence>
<evidence type="ECO:0000313" key="14">
    <source>
        <dbReference type="EMBL" id="KAJ5111355.1"/>
    </source>
</evidence>
<feature type="transmembrane region" description="Helical" evidence="12">
    <location>
        <begin position="229"/>
        <end position="247"/>
    </location>
</feature>
<dbReference type="GO" id="GO:0005484">
    <property type="term" value="F:SNAP receptor activity"/>
    <property type="evidence" value="ECO:0007669"/>
    <property type="project" value="InterPro"/>
</dbReference>
<gene>
    <name evidence="14" type="ORF">N7532_001890</name>
</gene>
<dbReference type="InterPro" id="IPR056173">
    <property type="entry name" value="Sec20_C"/>
</dbReference>
<dbReference type="Pfam" id="PF03908">
    <property type="entry name" value="Sec20"/>
    <property type="match status" value="1"/>
</dbReference>
<evidence type="ECO:0000256" key="11">
    <source>
        <dbReference type="SAM" id="MobiDB-lite"/>
    </source>
</evidence>
<organism evidence="14 15">
    <name type="scientific">Penicillium argentinense</name>
    <dbReference type="NCBI Taxonomy" id="1131581"/>
    <lineage>
        <taxon>Eukaryota</taxon>
        <taxon>Fungi</taxon>
        <taxon>Dikarya</taxon>
        <taxon>Ascomycota</taxon>
        <taxon>Pezizomycotina</taxon>
        <taxon>Eurotiomycetes</taxon>
        <taxon>Eurotiomycetidae</taxon>
        <taxon>Eurotiales</taxon>
        <taxon>Aspergillaceae</taxon>
        <taxon>Penicillium</taxon>
    </lineage>
</organism>
<feature type="compositionally biased region" description="Basic and acidic residues" evidence="11">
    <location>
        <begin position="371"/>
        <end position="381"/>
    </location>
</feature>
<evidence type="ECO:0000256" key="9">
    <source>
        <dbReference type="ARBA" id="ARBA00037934"/>
    </source>
</evidence>
<dbReference type="AlphaFoldDB" id="A0A9W9G3B3"/>
<evidence type="ECO:0000256" key="3">
    <source>
        <dbReference type="ARBA" id="ARBA00022692"/>
    </source>
</evidence>
<reference evidence="14" key="1">
    <citation type="submission" date="2022-11" db="EMBL/GenBank/DDBJ databases">
        <authorList>
            <person name="Petersen C."/>
        </authorList>
    </citation>
    <scope>NUCLEOTIDE SEQUENCE</scope>
    <source>
        <strain evidence="14">IBT 30761</strain>
    </source>
</reference>
<feature type="region of interest" description="Disordered" evidence="11">
    <location>
        <begin position="309"/>
        <end position="328"/>
    </location>
</feature>
<proteinExistence type="inferred from homology"/>
<dbReference type="Proteomes" id="UP001149074">
    <property type="component" value="Unassembled WGS sequence"/>
</dbReference>
<keyword evidence="3 12" id="KW-0812">Transmembrane</keyword>
<evidence type="ECO:0000256" key="8">
    <source>
        <dbReference type="ARBA" id="ARBA00023136"/>
    </source>
</evidence>
<dbReference type="PANTHER" id="PTHR12825:SF0">
    <property type="entry name" value="VESICLE TRANSPORT PROTEIN SEC20"/>
    <property type="match status" value="1"/>
</dbReference>
<evidence type="ECO:0000256" key="7">
    <source>
        <dbReference type="ARBA" id="ARBA00023054"/>
    </source>
</evidence>
<comment type="caution">
    <text evidence="14">The sequence shown here is derived from an EMBL/GenBank/DDBJ whole genome shotgun (WGS) entry which is preliminary data.</text>
</comment>
<feature type="region of interest" description="Disordered" evidence="11">
    <location>
        <begin position="129"/>
        <end position="152"/>
    </location>
</feature>
<feature type="coiled-coil region" evidence="10">
    <location>
        <begin position="46"/>
        <end position="73"/>
    </location>
</feature>
<keyword evidence="4" id="KW-0256">Endoplasmic reticulum</keyword>
<keyword evidence="8 12" id="KW-0472">Membrane</keyword>
<evidence type="ECO:0000256" key="2">
    <source>
        <dbReference type="ARBA" id="ARBA00022448"/>
    </source>
</evidence>
<evidence type="ECO:0000256" key="12">
    <source>
        <dbReference type="SAM" id="Phobius"/>
    </source>
</evidence>
<feature type="domain" description="Sec20 C-terminal" evidence="13">
    <location>
        <begin position="161"/>
        <end position="250"/>
    </location>
</feature>
<reference evidence="14" key="2">
    <citation type="journal article" date="2023" name="IMA Fungus">
        <title>Comparative genomic study of the Penicillium genus elucidates a diverse pangenome and 15 lateral gene transfer events.</title>
        <authorList>
            <person name="Petersen C."/>
            <person name="Sorensen T."/>
            <person name="Nielsen M.R."/>
            <person name="Sondergaard T.E."/>
            <person name="Sorensen J.L."/>
            <person name="Fitzpatrick D.A."/>
            <person name="Frisvad J.C."/>
            <person name="Nielsen K.L."/>
        </authorList>
    </citation>
    <scope>NUCLEOTIDE SEQUENCE</scope>
    <source>
        <strain evidence="14">IBT 30761</strain>
    </source>
</reference>
<evidence type="ECO:0000256" key="5">
    <source>
        <dbReference type="ARBA" id="ARBA00022892"/>
    </source>
</evidence>
<dbReference type="GO" id="GO:0006890">
    <property type="term" value="P:retrograde vesicle-mediated transport, Golgi to endoplasmic reticulum"/>
    <property type="evidence" value="ECO:0007669"/>
    <property type="project" value="InterPro"/>
</dbReference>
<keyword evidence="15" id="KW-1185">Reference proteome</keyword>
<feature type="region of interest" description="Disordered" evidence="11">
    <location>
        <begin position="343"/>
        <end position="381"/>
    </location>
</feature>
<keyword evidence="6 12" id="KW-1133">Transmembrane helix</keyword>
<dbReference type="GO" id="GO:0031201">
    <property type="term" value="C:SNARE complex"/>
    <property type="evidence" value="ECO:0007669"/>
    <property type="project" value="TreeGrafter"/>
</dbReference>
<accession>A0A9W9G3B3</accession>
<keyword evidence="7 10" id="KW-0175">Coiled coil</keyword>
<dbReference type="GeneID" id="81353363"/>
<keyword evidence="2" id="KW-0813">Transport</keyword>
<dbReference type="OrthoDB" id="46868at2759"/>
<feature type="compositionally biased region" description="Polar residues" evidence="11">
    <location>
        <begin position="309"/>
        <end position="323"/>
    </location>
</feature>
<comment type="subcellular location">
    <subcellularLocation>
        <location evidence="1">Endoplasmic reticulum membrane</location>
        <topology evidence="1">Single-pass type IV membrane protein</topology>
    </subcellularLocation>
</comment>
<evidence type="ECO:0000313" key="15">
    <source>
        <dbReference type="Proteomes" id="UP001149074"/>
    </source>
</evidence>